<dbReference type="Proteomes" id="UP001189429">
    <property type="component" value="Unassembled WGS sequence"/>
</dbReference>
<evidence type="ECO:0000313" key="3">
    <source>
        <dbReference type="Proteomes" id="UP001189429"/>
    </source>
</evidence>
<organism evidence="2 3">
    <name type="scientific">Prorocentrum cordatum</name>
    <dbReference type="NCBI Taxonomy" id="2364126"/>
    <lineage>
        <taxon>Eukaryota</taxon>
        <taxon>Sar</taxon>
        <taxon>Alveolata</taxon>
        <taxon>Dinophyceae</taxon>
        <taxon>Prorocentrales</taxon>
        <taxon>Prorocentraceae</taxon>
        <taxon>Prorocentrum</taxon>
    </lineage>
</organism>
<feature type="region of interest" description="Disordered" evidence="1">
    <location>
        <begin position="72"/>
        <end position="142"/>
    </location>
</feature>
<evidence type="ECO:0000313" key="2">
    <source>
        <dbReference type="EMBL" id="CAK0881216.1"/>
    </source>
</evidence>
<gene>
    <name evidence="2" type="ORF">PCOR1329_LOCUS64135</name>
</gene>
<protein>
    <submittedName>
        <fullName evidence="2">Uncharacterized protein</fullName>
    </submittedName>
</protein>
<feature type="non-terminal residue" evidence="2">
    <location>
        <position position="142"/>
    </location>
</feature>
<feature type="compositionally biased region" description="Low complexity" evidence="1">
    <location>
        <begin position="89"/>
        <end position="108"/>
    </location>
</feature>
<name>A0ABN9W975_9DINO</name>
<keyword evidence="3" id="KW-1185">Reference proteome</keyword>
<accession>A0ABN9W975</accession>
<dbReference type="EMBL" id="CAUYUJ010018170">
    <property type="protein sequence ID" value="CAK0881216.1"/>
    <property type="molecule type" value="Genomic_DNA"/>
</dbReference>
<sequence>MFLPASSDRRVVHVSASLPILRPLRAEVLVVFAALRESDLYGSECTSQTLRSQFINSRSRLSPPAALAWGHHKRGTLSSAAGPGRPRWLARGVPAGAARRTAARSSGPRGRRGRGRGLRERPPPREASAACRGARGRRRAEA</sequence>
<reference evidence="2" key="1">
    <citation type="submission" date="2023-10" db="EMBL/GenBank/DDBJ databases">
        <authorList>
            <person name="Chen Y."/>
            <person name="Shah S."/>
            <person name="Dougan E. K."/>
            <person name="Thang M."/>
            <person name="Chan C."/>
        </authorList>
    </citation>
    <scope>NUCLEOTIDE SEQUENCE [LARGE SCALE GENOMIC DNA]</scope>
</reference>
<comment type="caution">
    <text evidence="2">The sequence shown here is derived from an EMBL/GenBank/DDBJ whole genome shotgun (WGS) entry which is preliminary data.</text>
</comment>
<evidence type="ECO:0000256" key="1">
    <source>
        <dbReference type="SAM" id="MobiDB-lite"/>
    </source>
</evidence>
<proteinExistence type="predicted"/>